<dbReference type="InterPro" id="IPR008309">
    <property type="entry name" value="YdbL"/>
</dbReference>
<dbReference type="Pfam" id="PF07027">
    <property type="entry name" value="DUF1318"/>
    <property type="match status" value="1"/>
</dbReference>
<dbReference type="Proteomes" id="UP001156921">
    <property type="component" value="Unassembled WGS sequence"/>
</dbReference>
<feature type="signal peptide" evidence="1">
    <location>
        <begin position="1"/>
        <end position="31"/>
    </location>
</feature>
<evidence type="ECO:0000313" key="3">
    <source>
        <dbReference type="Proteomes" id="UP001156921"/>
    </source>
</evidence>
<protein>
    <recommendedName>
        <fullName evidence="4">DUF1318 domain-containing protein</fullName>
    </recommendedName>
</protein>
<evidence type="ECO:0008006" key="4">
    <source>
        <dbReference type="Google" id="ProtNLM"/>
    </source>
</evidence>
<evidence type="ECO:0000256" key="1">
    <source>
        <dbReference type="SAM" id="SignalP"/>
    </source>
</evidence>
<feature type="chain" id="PRO_5047008426" description="DUF1318 domain-containing protein" evidence="1">
    <location>
        <begin position="32"/>
        <end position="128"/>
    </location>
</feature>
<reference evidence="3" key="1">
    <citation type="journal article" date="2019" name="Int. J. Syst. Evol. Microbiol.">
        <title>The Global Catalogue of Microorganisms (GCM) 10K type strain sequencing project: providing services to taxonomists for standard genome sequencing and annotation.</title>
        <authorList>
            <consortium name="The Broad Institute Genomics Platform"/>
            <consortium name="The Broad Institute Genome Sequencing Center for Infectious Disease"/>
            <person name="Wu L."/>
            <person name="Ma J."/>
        </authorList>
    </citation>
    <scope>NUCLEOTIDE SEQUENCE [LARGE SCALE GENOMIC DNA]</scope>
    <source>
        <strain evidence="3">NBRC 110107</strain>
    </source>
</reference>
<dbReference type="EMBL" id="BSOY01000007">
    <property type="protein sequence ID" value="GLS00585.1"/>
    <property type="molecule type" value="Genomic_DNA"/>
</dbReference>
<gene>
    <name evidence="2" type="ORF">GCM10007859_05920</name>
</gene>
<organism evidence="2 3">
    <name type="scientific">Brevundimonas denitrificans</name>
    <dbReference type="NCBI Taxonomy" id="1443434"/>
    <lineage>
        <taxon>Bacteria</taxon>
        <taxon>Pseudomonadati</taxon>
        <taxon>Pseudomonadota</taxon>
        <taxon>Alphaproteobacteria</taxon>
        <taxon>Caulobacterales</taxon>
        <taxon>Caulobacteraceae</taxon>
        <taxon>Brevundimonas</taxon>
    </lineage>
</organism>
<keyword evidence="1" id="KW-0732">Signal</keyword>
<name>A0ABQ6BEW7_9CAUL</name>
<evidence type="ECO:0000313" key="2">
    <source>
        <dbReference type="EMBL" id="GLS00585.1"/>
    </source>
</evidence>
<sequence>MRKLTQMSFRKFFVVAAAIAALGVAAGAAFAQTAAQKSMIDAAKAQGTVGEQADGYLGFRVPASDAALTEAVQVTNAARREAYARSAQAAGDGATPEAAAARMFQTQLLPRISTGQWYRNAQGQWVQR</sequence>
<proteinExistence type="predicted"/>
<keyword evidence="3" id="KW-1185">Reference proteome</keyword>
<accession>A0ABQ6BEW7</accession>
<dbReference type="RefSeq" id="WP_431307566.1">
    <property type="nucleotide sequence ID" value="NZ_BSOY01000007.1"/>
</dbReference>
<comment type="caution">
    <text evidence="2">The sequence shown here is derived from an EMBL/GenBank/DDBJ whole genome shotgun (WGS) entry which is preliminary data.</text>
</comment>